<sequence>RSPFSCSLTQGVCQKCYGSDLSKSEKIIKLGAAVGIIAAQSLGEPGTQLTMDTFHTGGVAGEEDIMQGLPKVKEILGNVAPPKPKQAILAQADGTISKILEDPENQQITIQQKSESGQEISYTFELEKKVKVKVGQMVKKGENLTTGKLFTRRMLGKVEITKPGDSNYLIGDFVDYQEFCQTNQSLKSAKKEPAQAKNLLLGLKQIAKYSPSLLASITFQETLKSLINYSIYQPVDYLQGPKESLIAGQLAPIWVGEGSNKTRYLPKPPKSNRIFRNPPIIDKGTSYEMKECEGCYCQMFADSSYDFCFDCSDCDKLCCGKDFNPNVGNCCACFGKKKGKPKLKRKPLTFTQKQRLHFEQIKRQMDDLIEEIKAKEDTNDLLTAKRIVDTKR</sequence>
<evidence type="ECO:0000313" key="2">
    <source>
        <dbReference type="Proteomes" id="UP000789920"/>
    </source>
</evidence>
<protein>
    <submittedName>
        <fullName evidence="1">29561_t:CDS:1</fullName>
    </submittedName>
</protein>
<accession>A0ACA9MM85</accession>
<comment type="caution">
    <text evidence="1">The sequence shown here is derived from an EMBL/GenBank/DDBJ whole genome shotgun (WGS) entry which is preliminary data.</text>
</comment>
<keyword evidence="2" id="KW-1185">Reference proteome</keyword>
<feature type="non-terminal residue" evidence="1">
    <location>
        <position position="1"/>
    </location>
</feature>
<evidence type="ECO:0000313" key="1">
    <source>
        <dbReference type="EMBL" id="CAG8601507.1"/>
    </source>
</evidence>
<reference evidence="1" key="1">
    <citation type="submission" date="2021-06" db="EMBL/GenBank/DDBJ databases">
        <authorList>
            <person name="Kallberg Y."/>
            <person name="Tangrot J."/>
            <person name="Rosling A."/>
        </authorList>
    </citation>
    <scope>NUCLEOTIDE SEQUENCE</scope>
    <source>
        <strain evidence="1">MA461A</strain>
    </source>
</reference>
<proteinExistence type="predicted"/>
<dbReference type="Proteomes" id="UP000789920">
    <property type="component" value="Unassembled WGS sequence"/>
</dbReference>
<gene>
    <name evidence="1" type="ORF">RPERSI_LOCUS5940</name>
</gene>
<name>A0ACA9MM85_9GLOM</name>
<organism evidence="1 2">
    <name type="scientific">Racocetra persica</name>
    <dbReference type="NCBI Taxonomy" id="160502"/>
    <lineage>
        <taxon>Eukaryota</taxon>
        <taxon>Fungi</taxon>
        <taxon>Fungi incertae sedis</taxon>
        <taxon>Mucoromycota</taxon>
        <taxon>Glomeromycotina</taxon>
        <taxon>Glomeromycetes</taxon>
        <taxon>Diversisporales</taxon>
        <taxon>Gigasporaceae</taxon>
        <taxon>Racocetra</taxon>
    </lineage>
</organism>
<dbReference type="EMBL" id="CAJVQC010009181">
    <property type="protein sequence ID" value="CAG8601507.1"/>
    <property type="molecule type" value="Genomic_DNA"/>
</dbReference>